<keyword evidence="2" id="KW-0812">Transmembrane</keyword>
<evidence type="ECO:0000256" key="1">
    <source>
        <dbReference type="SAM" id="MobiDB-lite"/>
    </source>
</evidence>
<gene>
    <name evidence="3" type="ORF">CTI11_21380</name>
</gene>
<feature type="compositionally biased region" description="Low complexity" evidence="1">
    <location>
        <begin position="53"/>
        <end position="73"/>
    </location>
</feature>
<dbReference type="EMBL" id="PEKC01000108">
    <property type="protein sequence ID" value="PII34381.1"/>
    <property type="molecule type" value="Genomic_DNA"/>
</dbReference>
<feature type="region of interest" description="Disordered" evidence="1">
    <location>
        <begin position="52"/>
        <end position="73"/>
    </location>
</feature>
<feature type="transmembrane region" description="Helical" evidence="2">
    <location>
        <begin position="20"/>
        <end position="40"/>
    </location>
</feature>
<sequence>MTMNESPIGDAPRTTHLRRWLWASALLNLFLVGGIAGGTWRWWAHQTEARSVATSTQTGTPTGAPAGGSPATARGLRFAADGLPPERRQAFRTGLREVRREAAALTQGSREGRAEVVRLLAAPQFDRTAVEAALARTRAADTAVRERVEAHVVDFAAQLTPAERQTLVQGLAAQQGPFHVPASPARR</sequence>
<dbReference type="AlphaFoldDB" id="A0A2G7T3E0"/>
<comment type="caution">
    <text evidence="3">The sequence shown here is derived from an EMBL/GenBank/DDBJ whole genome shotgun (WGS) entry which is preliminary data.</text>
</comment>
<proteinExistence type="predicted"/>
<keyword evidence="2" id="KW-0472">Membrane</keyword>
<dbReference type="InterPro" id="IPR025961">
    <property type="entry name" value="Metal_resist"/>
</dbReference>
<dbReference type="Gene3D" id="1.20.120.1490">
    <property type="match status" value="1"/>
</dbReference>
<protein>
    <recommendedName>
        <fullName evidence="4">Periplasmic heavy metal sensor</fullName>
    </recommendedName>
</protein>
<dbReference type="Pfam" id="PF13801">
    <property type="entry name" value="Metal_resist"/>
    <property type="match status" value="1"/>
</dbReference>
<organism evidence="3">
    <name type="scientific">Chryseobacterium sp. B5</name>
    <dbReference type="NCBI Taxonomy" id="2050562"/>
    <lineage>
        <taxon>Bacteria</taxon>
        <taxon>Pseudomonadati</taxon>
        <taxon>Bacteroidota</taxon>
        <taxon>Flavobacteriia</taxon>
        <taxon>Flavobacteriales</taxon>
        <taxon>Weeksellaceae</taxon>
        <taxon>Chryseobacterium group</taxon>
        <taxon>Chryseobacterium</taxon>
    </lineage>
</organism>
<reference evidence="3" key="1">
    <citation type="submission" date="2017-10" db="EMBL/GenBank/DDBJ databases">
        <title>Chryseobacterium sp. B5 is a hydrocarbonoclastic and plant growth promoting bacterium.</title>
        <authorList>
            <person name="Thijs S."/>
            <person name="Gkorezis P."/>
            <person name="Van Hamme J."/>
        </authorList>
    </citation>
    <scope>NUCLEOTIDE SEQUENCE</scope>
    <source>
        <strain evidence="3">B5</strain>
    </source>
</reference>
<name>A0A2G7T3E0_9FLAO</name>
<evidence type="ECO:0000256" key="2">
    <source>
        <dbReference type="SAM" id="Phobius"/>
    </source>
</evidence>
<evidence type="ECO:0000313" key="3">
    <source>
        <dbReference type="EMBL" id="PII34381.1"/>
    </source>
</evidence>
<accession>A0A2G7T3E0</accession>
<keyword evidence="2" id="KW-1133">Transmembrane helix</keyword>
<evidence type="ECO:0008006" key="4">
    <source>
        <dbReference type="Google" id="ProtNLM"/>
    </source>
</evidence>